<name>A0A9D4YMM6_PEA</name>
<feature type="region of interest" description="Disordered" evidence="1">
    <location>
        <begin position="242"/>
        <end position="270"/>
    </location>
</feature>
<protein>
    <recommendedName>
        <fullName evidence="4">Retrotransposon gag domain-containing protein</fullName>
    </recommendedName>
</protein>
<evidence type="ECO:0000313" key="2">
    <source>
        <dbReference type="EMBL" id="KAI5441762.1"/>
    </source>
</evidence>
<reference evidence="2 3" key="1">
    <citation type="journal article" date="2022" name="Nat. Genet.">
        <title>Improved pea reference genome and pan-genome highlight genomic features and evolutionary characteristics.</title>
        <authorList>
            <person name="Yang T."/>
            <person name="Liu R."/>
            <person name="Luo Y."/>
            <person name="Hu S."/>
            <person name="Wang D."/>
            <person name="Wang C."/>
            <person name="Pandey M.K."/>
            <person name="Ge S."/>
            <person name="Xu Q."/>
            <person name="Li N."/>
            <person name="Li G."/>
            <person name="Huang Y."/>
            <person name="Saxena R.K."/>
            <person name="Ji Y."/>
            <person name="Li M."/>
            <person name="Yan X."/>
            <person name="He Y."/>
            <person name="Liu Y."/>
            <person name="Wang X."/>
            <person name="Xiang C."/>
            <person name="Varshney R.K."/>
            <person name="Ding H."/>
            <person name="Gao S."/>
            <person name="Zong X."/>
        </authorList>
    </citation>
    <scope>NUCLEOTIDE SEQUENCE [LARGE SCALE GENOMIC DNA]</scope>
    <source>
        <strain evidence="2 3">cv. Zhongwan 6</strain>
    </source>
</reference>
<proteinExistence type="predicted"/>
<evidence type="ECO:0008006" key="4">
    <source>
        <dbReference type="Google" id="ProtNLM"/>
    </source>
</evidence>
<accession>A0A9D4YMM6</accession>
<gene>
    <name evidence="2" type="ORF">KIW84_010995</name>
</gene>
<organism evidence="2 3">
    <name type="scientific">Pisum sativum</name>
    <name type="common">Garden pea</name>
    <name type="synonym">Lathyrus oleraceus</name>
    <dbReference type="NCBI Taxonomy" id="3888"/>
    <lineage>
        <taxon>Eukaryota</taxon>
        <taxon>Viridiplantae</taxon>
        <taxon>Streptophyta</taxon>
        <taxon>Embryophyta</taxon>
        <taxon>Tracheophyta</taxon>
        <taxon>Spermatophyta</taxon>
        <taxon>Magnoliopsida</taxon>
        <taxon>eudicotyledons</taxon>
        <taxon>Gunneridae</taxon>
        <taxon>Pentapetalae</taxon>
        <taxon>rosids</taxon>
        <taxon>fabids</taxon>
        <taxon>Fabales</taxon>
        <taxon>Fabaceae</taxon>
        <taxon>Papilionoideae</taxon>
        <taxon>50 kb inversion clade</taxon>
        <taxon>NPAAA clade</taxon>
        <taxon>Hologalegina</taxon>
        <taxon>IRL clade</taxon>
        <taxon>Fabeae</taxon>
        <taxon>Lathyrus</taxon>
    </lineage>
</organism>
<dbReference type="EMBL" id="JAMSHJ010000001">
    <property type="protein sequence ID" value="KAI5441762.1"/>
    <property type="molecule type" value="Genomic_DNA"/>
</dbReference>
<feature type="compositionally biased region" description="Polar residues" evidence="1">
    <location>
        <begin position="181"/>
        <end position="192"/>
    </location>
</feature>
<dbReference type="Gramene" id="Psat01G0099500-T1">
    <property type="protein sequence ID" value="KAI5441762.1"/>
    <property type="gene ID" value="KIW84_010995"/>
</dbReference>
<evidence type="ECO:0000313" key="3">
    <source>
        <dbReference type="Proteomes" id="UP001058974"/>
    </source>
</evidence>
<keyword evidence="3" id="KW-1185">Reference proteome</keyword>
<feature type="region of interest" description="Disordered" evidence="1">
    <location>
        <begin position="149"/>
        <end position="202"/>
    </location>
</feature>
<sequence>MGQALPVESTQTTIVKPFQVRNIKLDFPRFDGSEVMNWIFRAEQFFDYYATPDNHRLTIAAVHMEKDVVPWFQMISRNAPFQSWTMFTHALEREYANRSDGLNPDATLDCFLSGLKPEIQRDVIAQTPTSLSRALALAKLFEDKYFPTPPKPLANPASKPYHFPSPGPNTRNQPSPPLLPTPNTKSLTQMSRPNPVKNITRAEMQLRREKGLCYYCDDKFSMNHKCPNRHYLLLQVEEDEEISHLPDPPDPITQDLNHSGDSAHHLSMNALSGSHGAGTLCF</sequence>
<evidence type="ECO:0000256" key="1">
    <source>
        <dbReference type="SAM" id="MobiDB-lite"/>
    </source>
</evidence>
<comment type="caution">
    <text evidence="2">The sequence shown here is derived from an EMBL/GenBank/DDBJ whole genome shotgun (WGS) entry which is preliminary data.</text>
</comment>
<dbReference type="Proteomes" id="UP001058974">
    <property type="component" value="Chromosome 1"/>
</dbReference>
<dbReference type="AlphaFoldDB" id="A0A9D4YMM6"/>